<name>A0ABT1AY77_9FLAO</name>
<comment type="caution">
    <text evidence="3">The sequence shown here is derived from an EMBL/GenBank/DDBJ whole genome shotgun (WGS) entry which is preliminary data.</text>
</comment>
<dbReference type="InterPro" id="IPR015797">
    <property type="entry name" value="NUDIX_hydrolase-like_dom_sf"/>
</dbReference>
<dbReference type="InterPro" id="IPR020084">
    <property type="entry name" value="NUDIX_hydrolase_CS"/>
</dbReference>
<feature type="domain" description="Nudix hydrolase" evidence="2">
    <location>
        <begin position="67"/>
        <end position="195"/>
    </location>
</feature>
<accession>A0ABT1AY77</accession>
<keyword evidence="4" id="KW-1185">Reference proteome</keyword>
<dbReference type="InterPro" id="IPR000086">
    <property type="entry name" value="NUDIX_hydrolase_dom"/>
</dbReference>
<dbReference type="Gene3D" id="3.90.79.10">
    <property type="entry name" value="Nucleoside Triphosphate Pyrophosphohydrolase"/>
    <property type="match status" value="1"/>
</dbReference>
<dbReference type="Proteomes" id="UP001206312">
    <property type="component" value="Unassembled WGS sequence"/>
</dbReference>
<evidence type="ECO:0000256" key="1">
    <source>
        <dbReference type="ARBA" id="ARBA00022801"/>
    </source>
</evidence>
<gene>
    <name evidence="3" type="ORF">NG653_08355</name>
</gene>
<dbReference type="PROSITE" id="PS51462">
    <property type="entry name" value="NUDIX"/>
    <property type="match status" value="1"/>
</dbReference>
<dbReference type="PANTHER" id="PTHR43736:SF1">
    <property type="entry name" value="DIHYDRONEOPTERIN TRIPHOSPHATE DIPHOSPHATASE"/>
    <property type="match status" value="1"/>
</dbReference>
<evidence type="ECO:0000313" key="3">
    <source>
        <dbReference type="EMBL" id="MCO5724869.1"/>
    </source>
</evidence>
<dbReference type="SUPFAM" id="SSF55811">
    <property type="entry name" value="Nudix"/>
    <property type="match status" value="1"/>
</dbReference>
<proteinExistence type="predicted"/>
<dbReference type="RefSeq" id="WP_252741242.1">
    <property type="nucleotide sequence ID" value="NZ_JAMXIB010000005.1"/>
</dbReference>
<sequence>MYKVFVNERPLILTDKILEAGEGEYFRIKKDQVLNAVEALMKKKLSRAFIYHPNLEEILNKFTRAVPRVVAAGGVVTNKQGKVLFIYRNDKWDLPKGICKKKEGLEACALREVEEETGVKDLEIENFLRTTYHVFKRNGKYKLKEVHWFAMRTDYQGELIGEESEGIVKVKWKGPEKIKKALENSYINIRILFEPPIL</sequence>
<dbReference type="PANTHER" id="PTHR43736">
    <property type="entry name" value="ADP-RIBOSE PYROPHOSPHATASE"/>
    <property type="match status" value="1"/>
</dbReference>
<evidence type="ECO:0000259" key="2">
    <source>
        <dbReference type="PROSITE" id="PS51462"/>
    </source>
</evidence>
<organism evidence="3 4">
    <name type="scientific">Robiginitalea marina</name>
    <dbReference type="NCBI Taxonomy" id="2954105"/>
    <lineage>
        <taxon>Bacteria</taxon>
        <taxon>Pseudomonadati</taxon>
        <taxon>Bacteroidota</taxon>
        <taxon>Flavobacteriia</taxon>
        <taxon>Flavobacteriales</taxon>
        <taxon>Flavobacteriaceae</taxon>
        <taxon>Robiginitalea</taxon>
    </lineage>
</organism>
<dbReference type="Pfam" id="PF00293">
    <property type="entry name" value="NUDIX"/>
    <property type="match status" value="1"/>
</dbReference>
<dbReference type="EMBL" id="JAMXIB010000005">
    <property type="protein sequence ID" value="MCO5724869.1"/>
    <property type="molecule type" value="Genomic_DNA"/>
</dbReference>
<dbReference type="PROSITE" id="PS00893">
    <property type="entry name" value="NUDIX_BOX"/>
    <property type="match status" value="1"/>
</dbReference>
<keyword evidence="1" id="KW-0378">Hydrolase</keyword>
<evidence type="ECO:0000313" key="4">
    <source>
        <dbReference type="Proteomes" id="UP001206312"/>
    </source>
</evidence>
<dbReference type="CDD" id="cd03673">
    <property type="entry name" value="NUDIX_Ap6A_hydrolase"/>
    <property type="match status" value="1"/>
</dbReference>
<protein>
    <submittedName>
        <fullName evidence="3">NUDIX domain-containing protein</fullName>
    </submittedName>
</protein>
<reference evidence="3 4" key="1">
    <citation type="submission" date="2022-06" db="EMBL/GenBank/DDBJ databases">
        <authorList>
            <person name="Xuan X."/>
        </authorList>
    </citation>
    <scope>NUCLEOTIDE SEQUENCE [LARGE SCALE GENOMIC DNA]</scope>
    <source>
        <strain evidence="3 4">2V75</strain>
    </source>
</reference>